<dbReference type="Proteomes" id="UP000325255">
    <property type="component" value="Unassembled WGS sequence"/>
</dbReference>
<feature type="domain" description="Glutamyl/glutaminyl-tRNA synthetase class Ib catalytic" evidence="10">
    <location>
        <begin position="12"/>
        <end position="237"/>
    </location>
</feature>
<evidence type="ECO:0000256" key="1">
    <source>
        <dbReference type="ARBA" id="ARBA00022490"/>
    </source>
</evidence>
<evidence type="ECO:0000256" key="3">
    <source>
        <dbReference type="ARBA" id="ARBA00022723"/>
    </source>
</evidence>
<keyword evidence="5" id="KW-0862">Zinc</keyword>
<dbReference type="PRINTS" id="PR00987">
    <property type="entry name" value="TRNASYNTHGLU"/>
</dbReference>
<dbReference type="GO" id="GO:0006424">
    <property type="term" value="P:glutamyl-tRNA aminoacylation"/>
    <property type="evidence" value="ECO:0007669"/>
    <property type="project" value="TreeGrafter"/>
</dbReference>
<keyword evidence="6 9" id="KW-0067">ATP-binding</keyword>
<dbReference type="InterPro" id="IPR008925">
    <property type="entry name" value="aa_tRNA-synth_I_cd-bd_sf"/>
</dbReference>
<proteinExistence type="inferred from homology"/>
<dbReference type="EC" id="6.1.1.17" evidence="12"/>
<keyword evidence="8 9" id="KW-0030">Aminoacyl-tRNA synthetase</keyword>
<evidence type="ECO:0000256" key="5">
    <source>
        <dbReference type="ARBA" id="ARBA00022833"/>
    </source>
</evidence>
<dbReference type="Pfam" id="PF00749">
    <property type="entry name" value="tRNA-synt_1c"/>
    <property type="match status" value="1"/>
</dbReference>
<dbReference type="RefSeq" id="WP_150045680.1">
    <property type="nucleotide sequence ID" value="NZ_OW485601.1"/>
</dbReference>
<dbReference type="GO" id="GO:0005524">
    <property type="term" value="F:ATP binding"/>
    <property type="evidence" value="ECO:0007669"/>
    <property type="project" value="UniProtKB-KW"/>
</dbReference>
<keyword evidence="4 9" id="KW-0547">Nucleotide-binding</keyword>
<feature type="domain" description="Aminoacyl-tRNA synthetase class I anticodon-binding" evidence="11">
    <location>
        <begin position="371"/>
        <end position="442"/>
    </location>
</feature>
<dbReference type="GO" id="GO:0005829">
    <property type="term" value="C:cytosol"/>
    <property type="evidence" value="ECO:0007669"/>
    <property type="project" value="TreeGrafter"/>
</dbReference>
<accession>A0A5M6IIZ1</accession>
<keyword evidence="7 9" id="KW-0648">Protein biosynthesis</keyword>
<dbReference type="PANTHER" id="PTHR43311:SF1">
    <property type="entry name" value="GLUTAMYL-Q TRNA(ASP) SYNTHETASE"/>
    <property type="match status" value="1"/>
</dbReference>
<organism evidence="12 13">
    <name type="scientific">Rhodovastum atsumiense</name>
    <dbReference type="NCBI Taxonomy" id="504468"/>
    <lineage>
        <taxon>Bacteria</taxon>
        <taxon>Pseudomonadati</taxon>
        <taxon>Pseudomonadota</taxon>
        <taxon>Alphaproteobacteria</taxon>
        <taxon>Acetobacterales</taxon>
        <taxon>Acetobacteraceae</taxon>
        <taxon>Rhodovastum</taxon>
    </lineage>
</organism>
<keyword evidence="2 9" id="KW-0436">Ligase</keyword>
<dbReference type="GO" id="GO:0004818">
    <property type="term" value="F:glutamate-tRNA ligase activity"/>
    <property type="evidence" value="ECO:0007669"/>
    <property type="project" value="UniProtKB-EC"/>
</dbReference>
<dbReference type="Gene3D" id="1.10.10.350">
    <property type="match status" value="1"/>
</dbReference>
<dbReference type="InterPro" id="IPR045462">
    <property type="entry name" value="aa-tRNA-synth_I_cd-bd"/>
</dbReference>
<evidence type="ECO:0000259" key="11">
    <source>
        <dbReference type="Pfam" id="PF19269"/>
    </source>
</evidence>
<evidence type="ECO:0000313" key="13">
    <source>
        <dbReference type="Proteomes" id="UP000325255"/>
    </source>
</evidence>
<evidence type="ECO:0000256" key="7">
    <source>
        <dbReference type="ARBA" id="ARBA00022917"/>
    </source>
</evidence>
<protein>
    <submittedName>
        <fullName evidence="12">Glutamate--tRNA ligase</fullName>
        <ecNumber evidence="12">6.1.1.17</ecNumber>
    </submittedName>
</protein>
<dbReference type="SUPFAM" id="SSF48163">
    <property type="entry name" value="An anticodon-binding domain of class I aminoacyl-tRNA synthetases"/>
    <property type="match status" value="1"/>
</dbReference>
<sequence length="444" mass="48432">MTRPRQGSRPCVRFAAPLTGPLHIGSARIALGSWLLARRHGGRFILRLDDLEHPEAAAQHEAALLADLEWLGLDWDEVVRQSDRRDRHAAAITRLQERGRLYPCFESEAELNAKRELRHRRQQATVYDRAMLKMTPAQRAAAEAGGKQPYWRLRLSDRVLTWPDLVLGRGEARLPAISDPVLVRADGTPMPTLASAVDDIDLGITHLLRGEELLGTTGVQIDLMAALDADPDAIAFAHLHPLAAGSGRNARLPTLRGLRQDGIEPTALAASLARPGATEPAAVRDLIDGFDLRRFARADAFDLRPLLALNRLALRDLPFAAVADRLPHGATEAFWLAVRGRIDLLTEARGYWDVVAGTIVPPVIEGEGAFLRTALATLPPEPWDEMVWDAWIGALARATGRDGEALAQPLLLALTGEDHGPDLGALLPLIGRARAAQRLEIAVS</sequence>
<dbReference type="AlphaFoldDB" id="A0A5M6IIZ1"/>
<dbReference type="SUPFAM" id="SSF52374">
    <property type="entry name" value="Nucleotidylyl transferase"/>
    <property type="match status" value="1"/>
</dbReference>
<name>A0A5M6IIZ1_9PROT</name>
<keyword evidence="3" id="KW-0479">Metal-binding</keyword>
<evidence type="ECO:0000256" key="6">
    <source>
        <dbReference type="ARBA" id="ARBA00022840"/>
    </source>
</evidence>
<dbReference type="InterPro" id="IPR014729">
    <property type="entry name" value="Rossmann-like_a/b/a_fold"/>
</dbReference>
<evidence type="ECO:0000256" key="2">
    <source>
        <dbReference type="ARBA" id="ARBA00022598"/>
    </source>
</evidence>
<dbReference type="Pfam" id="PF19269">
    <property type="entry name" value="Anticodon_2"/>
    <property type="match status" value="1"/>
</dbReference>
<dbReference type="GO" id="GO:0000049">
    <property type="term" value="F:tRNA binding"/>
    <property type="evidence" value="ECO:0007669"/>
    <property type="project" value="InterPro"/>
</dbReference>
<evidence type="ECO:0000313" key="12">
    <source>
        <dbReference type="EMBL" id="KAA5608092.1"/>
    </source>
</evidence>
<comment type="caution">
    <text evidence="12">The sequence shown here is derived from an EMBL/GenBank/DDBJ whole genome shotgun (WGS) entry which is preliminary data.</text>
</comment>
<comment type="similarity">
    <text evidence="9">Belongs to the class-I aminoacyl-tRNA synthetase family.</text>
</comment>
<dbReference type="InterPro" id="IPR049940">
    <property type="entry name" value="GluQ/Sye"/>
</dbReference>
<dbReference type="InterPro" id="IPR020751">
    <property type="entry name" value="aa-tRNA-synth_I_codon-bd_sub2"/>
</dbReference>
<reference evidence="12 13" key="1">
    <citation type="submission" date="2019-09" db="EMBL/GenBank/DDBJ databases">
        <title>Genome sequence of Rhodovastum atsumiense, a diverse member of the Acetobacteraceae family of non-sulfur purple photosynthetic bacteria.</title>
        <authorList>
            <person name="Meyer T."/>
            <person name="Kyndt J."/>
        </authorList>
    </citation>
    <scope>NUCLEOTIDE SEQUENCE [LARGE SCALE GENOMIC DNA]</scope>
    <source>
        <strain evidence="12 13">DSM 21279</strain>
    </source>
</reference>
<dbReference type="EMBL" id="VWPK01000107">
    <property type="protein sequence ID" value="KAA5608092.1"/>
    <property type="molecule type" value="Genomic_DNA"/>
</dbReference>
<gene>
    <name evidence="12" type="ORF">F1189_30710</name>
</gene>
<evidence type="ECO:0000256" key="8">
    <source>
        <dbReference type="ARBA" id="ARBA00023146"/>
    </source>
</evidence>
<dbReference type="InterPro" id="IPR020058">
    <property type="entry name" value="Glu/Gln-tRNA-synth_Ib_cat-dom"/>
</dbReference>
<dbReference type="OrthoDB" id="9807503at2"/>
<evidence type="ECO:0000256" key="4">
    <source>
        <dbReference type="ARBA" id="ARBA00022741"/>
    </source>
</evidence>
<keyword evidence="1" id="KW-0963">Cytoplasm</keyword>
<dbReference type="PANTHER" id="PTHR43311">
    <property type="entry name" value="GLUTAMATE--TRNA LIGASE"/>
    <property type="match status" value="1"/>
</dbReference>
<evidence type="ECO:0000259" key="10">
    <source>
        <dbReference type="Pfam" id="PF00749"/>
    </source>
</evidence>
<keyword evidence="13" id="KW-1185">Reference proteome</keyword>
<evidence type="ECO:0000256" key="9">
    <source>
        <dbReference type="RuleBase" id="RU363037"/>
    </source>
</evidence>
<dbReference type="InterPro" id="IPR000924">
    <property type="entry name" value="Glu/Gln-tRNA-synth"/>
</dbReference>
<dbReference type="Gene3D" id="3.40.50.620">
    <property type="entry name" value="HUPs"/>
    <property type="match status" value="1"/>
</dbReference>